<reference evidence="2 3" key="1">
    <citation type="submission" date="2023-05" db="EMBL/GenBank/DDBJ databases">
        <title>B98-5 Cell Line De Novo Hybrid Assembly: An Optical Mapping Approach.</title>
        <authorList>
            <person name="Kananen K."/>
            <person name="Auerbach J.A."/>
            <person name="Kautto E."/>
            <person name="Blachly J.S."/>
        </authorList>
    </citation>
    <scope>NUCLEOTIDE SEQUENCE [LARGE SCALE GENOMIC DNA]</scope>
    <source>
        <strain evidence="2">B95-8</strain>
        <tissue evidence="2">Cell line</tissue>
    </source>
</reference>
<feature type="non-terminal residue" evidence="2">
    <location>
        <position position="1"/>
    </location>
</feature>
<dbReference type="Proteomes" id="UP001266305">
    <property type="component" value="Unassembled WGS sequence"/>
</dbReference>
<gene>
    <name evidence="2" type="ORF">P7K49_014826</name>
</gene>
<organism evidence="2 3">
    <name type="scientific">Saguinus oedipus</name>
    <name type="common">Cotton-top tamarin</name>
    <name type="synonym">Oedipomidas oedipus</name>
    <dbReference type="NCBI Taxonomy" id="9490"/>
    <lineage>
        <taxon>Eukaryota</taxon>
        <taxon>Metazoa</taxon>
        <taxon>Chordata</taxon>
        <taxon>Craniata</taxon>
        <taxon>Vertebrata</taxon>
        <taxon>Euteleostomi</taxon>
        <taxon>Mammalia</taxon>
        <taxon>Eutheria</taxon>
        <taxon>Euarchontoglires</taxon>
        <taxon>Primates</taxon>
        <taxon>Haplorrhini</taxon>
        <taxon>Platyrrhini</taxon>
        <taxon>Cebidae</taxon>
        <taxon>Callitrichinae</taxon>
        <taxon>Saguinus</taxon>
    </lineage>
</organism>
<comment type="caution">
    <text evidence="2">The sequence shown here is derived from an EMBL/GenBank/DDBJ whole genome shotgun (WGS) entry which is preliminary data.</text>
</comment>
<evidence type="ECO:0000256" key="1">
    <source>
        <dbReference type="SAM" id="MobiDB-lite"/>
    </source>
</evidence>
<evidence type="ECO:0000313" key="3">
    <source>
        <dbReference type="Proteomes" id="UP001266305"/>
    </source>
</evidence>
<feature type="compositionally biased region" description="Pro residues" evidence="1">
    <location>
        <begin position="37"/>
        <end position="60"/>
    </location>
</feature>
<name>A0ABQ9V7V0_SAGOE</name>
<feature type="compositionally biased region" description="Basic residues" evidence="1">
    <location>
        <begin position="20"/>
        <end position="32"/>
    </location>
</feature>
<accession>A0ABQ9V7V0</accession>
<feature type="region of interest" description="Disordered" evidence="1">
    <location>
        <begin position="1"/>
        <end position="164"/>
    </location>
</feature>
<keyword evidence="3" id="KW-1185">Reference proteome</keyword>
<proteinExistence type="predicted"/>
<protein>
    <recommendedName>
        <fullName evidence="4">Dopamine receptor D4</fullName>
    </recommendedName>
</protein>
<feature type="compositionally biased region" description="Low complexity" evidence="1">
    <location>
        <begin position="121"/>
        <end position="130"/>
    </location>
</feature>
<dbReference type="EMBL" id="JASSZA010000007">
    <property type="protein sequence ID" value="KAK2105312.1"/>
    <property type="molecule type" value="Genomic_DNA"/>
</dbReference>
<evidence type="ECO:0000313" key="2">
    <source>
        <dbReference type="EMBL" id="KAK2105312.1"/>
    </source>
</evidence>
<sequence length="164" mass="17279">RHSSSAVDLLISAAGPAAARARRERAGRRRVTGGRAPRPPPCRWLRAPGPPPDWPGPAAPAAPSRAPRWVFPKSRGCGCGCDSASSLTPSCPASRRRRRPRPGPGPVVPPGGSRAKGRGSPRLAPLARAPRPAPREKALARPITAAPQMEPDLPLRAEPFPSHQ</sequence>
<feature type="non-terminal residue" evidence="2">
    <location>
        <position position="164"/>
    </location>
</feature>
<evidence type="ECO:0008006" key="4">
    <source>
        <dbReference type="Google" id="ProtNLM"/>
    </source>
</evidence>